<feature type="compositionally biased region" description="Polar residues" evidence="1">
    <location>
        <begin position="325"/>
        <end position="344"/>
    </location>
</feature>
<sequence length="485" mass="51776">MRSWRSRHFAIFCWAATVLPATLSFAAECGGNTNLTYCEAGLPDNFCCESGYTCLQLFNVLTPSAICCPNGVSCEQLSIISCNTTIQANPAAPAHMLDITVPLQDCGPQCCPLGYNCLFGLITNAYSCIMKNGTKPGNPPDPSSSSHPGTSTITSATTVMIISAYTMTESATMTETLLPQTTSLTPSSTSSSTPTPTPASGIASEQSLPHSDPSASKFPTVAILATLFPAIAVGVALVLLVIFLKRRRERQRKFVRGEEIFGGPTPPSSRGGDLQISSPINRQNMAARTDFIHKRSASGSSIPPPASSPMRNVIQASQNLRRTLSSGGTLVPATSTAGQKTPTMSLGPIFETPTRPKRASQGKVRAMFSSNDPSRSKSSPATKYPSINPTRLTLSRSGASQETIDVLMRPAPHDFDSFESPTEPPYEIGPVTPETTYSDVYRAAGISPSRAERRGRQMSRSRGDTMSTLGDVSESDREINVRFKV</sequence>
<evidence type="ECO:0000256" key="3">
    <source>
        <dbReference type="SAM" id="SignalP"/>
    </source>
</evidence>
<reference evidence="4 5" key="1">
    <citation type="submission" date="2019-07" db="EMBL/GenBank/DDBJ databases">
        <title>Venturia inaequalis Genome Resource.</title>
        <authorList>
            <person name="Lichtner F.J."/>
        </authorList>
    </citation>
    <scope>NUCLEOTIDE SEQUENCE [LARGE SCALE GENOMIC DNA]</scope>
    <source>
        <strain evidence="4 5">DMI_063113</strain>
    </source>
</reference>
<feature type="region of interest" description="Disordered" evidence="1">
    <location>
        <begin position="325"/>
        <end position="399"/>
    </location>
</feature>
<feature type="compositionally biased region" description="Low complexity" evidence="1">
    <location>
        <begin position="369"/>
        <end position="379"/>
    </location>
</feature>
<protein>
    <submittedName>
        <fullName evidence="4">Uncharacterized protein</fullName>
    </submittedName>
</protein>
<dbReference type="AlphaFoldDB" id="A0A8H3ZAT6"/>
<dbReference type="Proteomes" id="UP000490939">
    <property type="component" value="Unassembled WGS sequence"/>
</dbReference>
<dbReference type="EMBL" id="WNWR01000185">
    <property type="protein sequence ID" value="KAE9989468.1"/>
    <property type="molecule type" value="Genomic_DNA"/>
</dbReference>
<keyword evidence="2" id="KW-0472">Membrane</keyword>
<feature type="compositionally biased region" description="Low complexity" evidence="1">
    <location>
        <begin position="181"/>
        <end position="194"/>
    </location>
</feature>
<feature type="transmembrane region" description="Helical" evidence="2">
    <location>
        <begin position="221"/>
        <end position="244"/>
    </location>
</feature>
<feature type="region of interest" description="Disordered" evidence="1">
    <location>
        <begin position="417"/>
        <end position="485"/>
    </location>
</feature>
<name>A0A8H3ZAT6_VENIN</name>
<keyword evidence="2" id="KW-0812">Transmembrane</keyword>
<keyword evidence="5" id="KW-1185">Reference proteome</keyword>
<organism evidence="4 5">
    <name type="scientific">Venturia inaequalis</name>
    <name type="common">Apple scab fungus</name>
    <dbReference type="NCBI Taxonomy" id="5025"/>
    <lineage>
        <taxon>Eukaryota</taxon>
        <taxon>Fungi</taxon>
        <taxon>Dikarya</taxon>
        <taxon>Ascomycota</taxon>
        <taxon>Pezizomycotina</taxon>
        <taxon>Dothideomycetes</taxon>
        <taxon>Pleosporomycetidae</taxon>
        <taxon>Venturiales</taxon>
        <taxon>Venturiaceae</taxon>
        <taxon>Venturia</taxon>
    </lineage>
</organism>
<keyword evidence="2" id="KW-1133">Transmembrane helix</keyword>
<accession>A0A8H3ZAT6</accession>
<feature type="compositionally biased region" description="Basic and acidic residues" evidence="1">
    <location>
        <begin position="474"/>
        <end position="485"/>
    </location>
</feature>
<gene>
    <name evidence="4" type="ORF">EG327_002660</name>
</gene>
<feature type="compositionally biased region" description="Polar residues" evidence="1">
    <location>
        <begin position="458"/>
        <end position="470"/>
    </location>
</feature>
<proteinExistence type="predicted"/>
<evidence type="ECO:0000256" key="2">
    <source>
        <dbReference type="SAM" id="Phobius"/>
    </source>
</evidence>
<feature type="region of interest" description="Disordered" evidence="1">
    <location>
        <begin position="181"/>
        <end position="214"/>
    </location>
</feature>
<evidence type="ECO:0000313" key="4">
    <source>
        <dbReference type="EMBL" id="KAE9989468.1"/>
    </source>
</evidence>
<feature type="compositionally biased region" description="Polar residues" evidence="1">
    <location>
        <begin position="385"/>
        <end position="399"/>
    </location>
</feature>
<feature type="chain" id="PRO_5034584321" evidence="3">
    <location>
        <begin position="27"/>
        <end position="485"/>
    </location>
</feature>
<evidence type="ECO:0000256" key="1">
    <source>
        <dbReference type="SAM" id="MobiDB-lite"/>
    </source>
</evidence>
<evidence type="ECO:0000313" key="5">
    <source>
        <dbReference type="Proteomes" id="UP000490939"/>
    </source>
</evidence>
<feature type="signal peptide" evidence="3">
    <location>
        <begin position="1"/>
        <end position="26"/>
    </location>
</feature>
<keyword evidence="3" id="KW-0732">Signal</keyword>
<comment type="caution">
    <text evidence="4">The sequence shown here is derived from an EMBL/GenBank/DDBJ whole genome shotgun (WGS) entry which is preliminary data.</text>
</comment>